<dbReference type="Proteomes" id="UP000824071">
    <property type="component" value="Unassembled WGS sequence"/>
</dbReference>
<dbReference type="EMBL" id="DVMW01000043">
    <property type="protein sequence ID" value="HIU36474.1"/>
    <property type="molecule type" value="Genomic_DNA"/>
</dbReference>
<dbReference type="GO" id="GO:0003908">
    <property type="term" value="F:methylated-DNA-[protein]-cysteine S-methyltransferase activity"/>
    <property type="evidence" value="ECO:0007669"/>
    <property type="project" value="UniProtKB-EC"/>
</dbReference>
<gene>
    <name evidence="3" type="ORF">IAC53_07720</name>
</gene>
<dbReference type="InterPro" id="IPR014048">
    <property type="entry name" value="MethylDNA_cys_MeTrfase_DNA-bd"/>
</dbReference>
<name>A0A9D1LE85_9FIRM</name>
<proteinExistence type="predicted"/>
<sequence length="107" mass="11797">MENTFQKIYAVVKTIPQGYVATYGDIAFAVGNPRLARVVGYALHANPDPATIKCHRVVNRQGRVSDAFVFGGKNRQIALLRAEGVAVSDDGYVDLSRYRWPCLPADK</sequence>
<dbReference type="Gene3D" id="1.10.10.10">
    <property type="entry name" value="Winged helix-like DNA-binding domain superfamily/Winged helix DNA-binding domain"/>
    <property type="match status" value="1"/>
</dbReference>
<comment type="caution">
    <text evidence="3">The sequence shown here is derived from an EMBL/GenBank/DDBJ whole genome shotgun (WGS) entry which is preliminary data.</text>
</comment>
<dbReference type="SUPFAM" id="SSF46767">
    <property type="entry name" value="Methylated DNA-protein cysteine methyltransferase, C-terminal domain"/>
    <property type="match status" value="1"/>
</dbReference>
<dbReference type="PANTHER" id="PTHR42942">
    <property type="entry name" value="6-O-METHYLGUANINE DNA METHYLTRANSFERASE"/>
    <property type="match status" value="1"/>
</dbReference>
<organism evidence="3 4">
    <name type="scientific">Candidatus Fimenecus excrementigallinarum</name>
    <dbReference type="NCBI Taxonomy" id="2840816"/>
    <lineage>
        <taxon>Bacteria</taxon>
        <taxon>Bacillati</taxon>
        <taxon>Bacillota</taxon>
        <taxon>Clostridia</taxon>
        <taxon>Candidatus Fimenecus</taxon>
    </lineage>
</organism>
<dbReference type="EC" id="2.1.1.63" evidence="3"/>
<keyword evidence="3" id="KW-0489">Methyltransferase</keyword>
<feature type="domain" description="Methylated-DNA-[protein]-cysteine S-methyltransferase DNA binding" evidence="2">
    <location>
        <begin position="5"/>
        <end position="85"/>
    </location>
</feature>
<keyword evidence="1" id="KW-0227">DNA damage</keyword>
<reference evidence="3" key="2">
    <citation type="journal article" date="2021" name="PeerJ">
        <title>Extensive microbial diversity within the chicken gut microbiome revealed by metagenomics and culture.</title>
        <authorList>
            <person name="Gilroy R."/>
            <person name="Ravi A."/>
            <person name="Getino M."/>
            <person name="Pursley I."/>
            <person name="Horton D.L."/>
            <person name="Alikhan N.F."/>
            <person name="Baker D."/>
            <person name="Gharbi K."/>
            <person name="Hall N."/>
            <person name="Watson M."/>
            <person name="Adriaenssens E.M."/>
            <person name="Foster-Nyarko E."/>
            <person name="Jarju S."/>
            <person name="Secka A."/>
            <person name="Antonio M."/>
            <person name="Oren A."/>
            <person name="Chaudhuri R.R."/>
            <person name="La Ragione R."/>
            <person name="Hildebrand F."/>
            <person name="Pallen M.J."/>
        </authorList>
    </citation>
    <scope>NUCLEOTIDE SEQUENCE</scope>
    <source>
        <strain evidence="3">ChiGjej1B1-19959</strain>
    </source>
</reference>
<dbReference type="InterPro" id="IPR036388">
    <property type="entry name" value="WH-like_DNA-bd_sf"/>
</dbReference>
<accession>A0A9D1LE85</accession>
<dbReference type="GO" id="GO:0032259">
    <property type="term" value="P:methylation"/>
    <property type="evidence" value="ECO:0007669"/>
    <property type="project" value="UniProtKB-KW"/>
</dbReference>
<evidence type="ECO:0000313" key="3">
    <source>
        <dbReference type="EMBL" id="HIU36474.1"/>
    </source>
</evidence>
<dbReference type="NCBIfam" id="TIGR00589">
    <property type="entry name" value="ogt"/>
    <property type="match status" value="1"/>
</dbReference>
<dbReference type="InterPro" id="IPR052520">
    <property type="entry name" value="ATL_DNA_repair"/>
</dbReference>
<dbReference type="CDD" id="cd06445">
    <property type="entry name" value="ATase"/>
    <property type="match status" value="1"/>
</dbReference>
<dbReference type="GO" id="GO:0006281">
    <property type="term" value="P:DNA repair"/>
    <property type="evidence" value="ECO:0007669"/>
    <property type="project" value="InterPro"/>
</dbReference>
<keyword evidence="3" id="KW-0808">Transferase</keyword>
<dbReference type="Pfam" id="PF01035">
    <property type="entry name" value="DNA_binding_1"/>
    <property type="match status" value="1"/>
</dbReference>
<reference evidence="3" key="1">
    <citation type="submission" date="2020-10" db="EMBL/GenBank/DDBJ databases">
        <authorList>
            <person name="Gilroy R."/>
        </authorList>
    </citation>
    <scope>NUCLEOTIDE SEQUENCE</scope>
    <source>
        <strain evidence="3">ChiGjej1B1-19959</strain>
    </source>
</reference>
<dbReference type="InterPro" id="IPR036217">
    <property type="entry name" value="MethylDNA_cys_MeTrfase_DNAb"/>
</dbReference>
<dbReference type="PANTHER" id="PTHR42942:SF1">
    <property type="entry name" value="ALKYLTRANSFERASE-LIKE PROTEIN 1"/>
    <property type="match status" value="1"/>
</dbReference>
<protein>
    <submittedName>
        <fullName evidence="3">Methylated-DNA--[protein]-cysteine S-methyltransferase</fullName>
        <ecNumber evidence="3">2.1.1.63</ecNumber>
    </submittedName>
</protein>
<evidence type="ECO:0000259" key="2">
    <source>
        <dbReference type="Pfam" id="PF01035"/>
    </source>
</evidence>
<evidence type="ECO:0000256" key="1">
    <source>
        <dbReference type="ARBA" id="ARBA00022763"/>
    </source>
</evidence>
<dbReference type="AlphaFoldDB" id="A0A9D1LE85"/>
<evidence type="ECO:0000313" key="4">
    <source>
        <dbReference type="Proteomes" id="UP000824071"/>
    </source>
</evidence>